<sequence>MEVIKQVSTIRERVQALRCSGKSIGFVPTMGALHEGHLQLLHASAKENDVTICSIFVNPTQFNNPDDYKLYPRTLDEDTALLKTVSCDILFAPSPEEVYPPQQPLLQFSFGALEDVMEGEHRPGHFNGVATIVSKLFHLVQPHRAYFGQKDLQQVAIVRQLVHTLSFDLDLVCFPTVREQDGLAMSSRNTRLNLEQRQAAPSLYKALKIAEAQLRQKSVPEIKKEVAAFLGNVDGVALEYFEIADPGTLQPVEDITKVEEVALCIAAVVGPVRLIDNILVNLNEG</sequence>
<dbReference type="Gene3D" id="3.30.1300.10">
    <property type="entry name" value="Pantoate-beta-alanine ligase, C-terminal domain"/>
    <property type="match status" value="1"/>
</dbReference>
<comment type="miscellaneous">
    <text evidence="8">The reaction proceeds by a bi uni uni bi ping pong mechanism.</text>
</comment>
<dbReference type="Proteomes" id="UP001597641">
    <property type="component" value="Unassembled WGS sequence"/>
</dbReference>
<dbReference type="EC" id="6.3.2.1" evidence="8"/>
<feature type="binding site" evidence="8">
    <location>
        <position position="177"/>
    </location>
    <ligand>
        <name>ATP</name>
        <dbReference type="ChEBI" id="CHEBI:30616"/>
    </ligand>
</feature>
<keyword evidence="4 8" id="KW-0566">Pantothenate biosynthesis</keyword>
<keyword evidence="3 8" id="KW-0436">Ligase</keyword>
<dbReference type="SUPFAM" id="SSF52374">
    <property type="entry name" value="Nucleotidylyl transferase"/>
    <property type="match status" value="1"/>
</dbReference>
<comment type="pathway">
    <text evidence="1 8">Cofactor biosynthesis; (R)-pantothenate biosynthesis; (R)-pantothenate from (R)-pantoate and beta-alanine: step 1/1.</text>
</comment>
<evidence type="ECO:0000256" key="5">
    <source>
        <dbReference type="ARBA" id="ARBA00022741"/>
    </source>
</evidence>
<dbReference type="PANTHER" id="PTHR21299:SF1">
    <property type="entry name" value="PANTOATE--BETA-ALANINE LIGASE"/>
    <property type="match status" value="1"/>
</dbReference>
<feature type="binding site" evidence="8">
    <location>
        <begin position="148"/>
        <end position="151"/>
    </location>
    <ligand>
        <name>ATP</name>
        <dbReference type="ChEBI" id="CHEBI:30616"/>
    </ligand>
</feature>
<dbReference type="CDD" id="cd00560">
    <property type="entry name" value="PanC"/>
    <property type="match status" value="1"/>
</dbReference>
<feature type="binding site" evidence="8">
    <location>
        <position position="154"/>
    </location>
    <ligand>
        <name>(R)-pantoate</name>
        <dbReference type="ChEBI" id="CHEBI:15980"/>
    </ligand>
</feature>
<feature type="binding site" evidence="8">
    <location>
        <position position="61"/>
    </location>
    <ligand>
        <name>beta-alanine</name>
        <dbReference type="ChEBI" id="CHEBI:57966"/>
    </ligand>
</feature>
<dbReference type="NCBIfam" id="TIGR00018">
    <property type="entry name" value="panC"/>
    <property type="match status" value="1"/>
</dbReference>
<feature type="binding site" evidence="8">
    <location>
        <position position="61"/>
    </location>
    <ligand>
        <name>(R)-pantoate</name>
        <dbReference type="ChEBI" id="CHEBI:15980"/>
    </ligand>
</feature>
<comment type="subcellular location">
    <subcellularLocation>
        <location evidence="8">Cytoplasm</location>
    </subcellularLocation>
</comment>
<evidence type="ECO:0000256" key="6">
    <source>
        <dbReference type="ARBA" id="ARBA00022840"/>
    </source>
</evidence>
<comment type="subunit">
    <text evidence="8">Homodimer.</text>
</comment>
<evidence type="ECO:0000256" key="4">
    <source>
        <dbReference type="ARBA" id="ARBA00022655"/>
    </source>
</evidence>
<comment type="caution">
    <text evidence="9">The sequence shown here is derived from an EMBL/GenBank/DDBJ whole genome shotgun (WGS) entry which is preliminary data.</text>
</comment>
<dbReference type="PANTHER" id="PTHR21299">
    <property type="entry name" value="CYTIDYLATE KINASE/PANTOATE-BETA-ALANINE LIGASE"/>
    <property type="match status" value="1"/>
</dbReference>
<comment type="catalytic activity">
    <reaction evidence="7 8">
        <text>(R)-pantoate + beta-alanine + ATP = (R)-pantothenate + AMP + diphosphate + H(+)</text>
        <dbReference type="Rhea" id="RHEA:10912"/>
        <dbReference type="ChEBI" id="CHEBI:15378"/>
        <dbReference type="ChEBI" id="CHEBI:15980"/>
        <dbReference type="ChEBI" id="CHEBI:29032"/>
        <dbReference type="ChEBI" id="CHEBI:30616"/>
        <dbReference type="ChEBI" id="CHEBI:33019"/>
        <dbReference type="ChEBI" id="CHEBI:57966"/>
        <dbReference type="ChEBI" id="CHEBI:456215"/>
        <dbReference type="EC" id="6.3.2.1"/>
    </reaction>
</comment>
<name>A0ABW6BQ07_9BACT</name>
<feature type="binding site" evidence="8">
    <location>
        <begin position="185"/>
        <end position="188"/>
    </location>
    <ligand>
        <name>ATP</name>
        <dbReference type="ChEBI" id="CHEBI:30616"/>
    </ligand>
</feature>
<evidence type="ECO:0000256" key="1">
    <source>
        <dbReference type="ARBA" id="ARBA00004990"/>
    </source>
</evidence>
<comment type="similarity">
    <text evidence="2 8">Belongs to the pantothenate synthetase family.</text>
</comment>
<keyword evidence="5 8" id="KW-0547">Nucleotide-binding</keyword>
<gene>
    <name evidence="8 9" type="primary">panC</name>
    <name evidence="9" type="ORF">ACFS7Z_05380</name>
</gene>
<dbReference type="Pfam" id="PF02569">
    <property type="entry name" value="Pantoate_ligase"/>
    <property type="match status" value="1"/>
</dbReference>
<dbReference type="InterPro" id="IPR003721">
    <property type="entry name" value="Pantoate_ligase"/>
</dbReference>
<dbReference type="Gene3D" id="3.40.50.620">
    <property type="entry name" value="HUPs"/>
    <property type="match status" value="1"/>
</dbReference>
<accession>A0ABW6BQ07</accession>
<dbReference type="RefSeq" id="WP_377482037.1">
    <property type="nucleotide sequence ID" value="NZ_JBHUOX010000003.1"/>
</dbReference>
<reference evidence="10" key="1">
    <citation type="journal article" date="2019" name="Int. J. Syst. Evol. Microbiol.">
        <title>The Global Catalogue of Microorganisms (GCM) 10K type strain sequencing project: providing services to taxonomists for standard genome sequencing and annotation.</title>
        <authorList>
            <consortium name="The Broad Institute Genomics Platform"/>
            <consortium name="The Broad Institute Genome Sequencing Center for Infectious Disease"/>
            <person name="Wu L."/>
            <person name="Ma J."/>
        </authorList>
    </citation>
    <scope>NUCLEOTIDE SEQUENCE [LARGE SCALE GENOMIC DNA]</scope>
    <source>
        <strain evidence="10">KCTC 23984</strain>
    </source>
</reference>
<comment type="function">
    <text evidence="8">Catalyzes the condensation of pantoate with beta-alanine in an ATP-dependent reaction via a pantoyl-adenylate intermediate.</text>
</comment>
<evidence type="ECO:0000256" key="2">
    <source>
        <dbReference type="ARBA" id="ARBA00009256"/>
    </source>
</evidence>
<evidence type="ECO:0000313" key="10">
    <source>
        <dbReference type="Proteomes" id="UP001597641"/>
    </source>
</evidence>
<organism evidence="9 10">
    <name type="scientific">Pontibacter toksunensis</name>
    <dbReference type="NCBI Taxonomy" id="1332631"/>
    <lineage>
        <taxon>Bacteria</taxon>
        <taxon>Pseudomonadati</taxon>
        <taxon>Bacteroidota</taxon>
        <taxon>Cytophagia</taxon>
        <taxon>Cytophagales</taxon>
        <taxon>Hymenobacteraceae</taxon>
        <taxon>Pontibacter</taxon>
    </lineage>
</organism>
<keyword evidence="8" id="KW-0963">Cytoplasm</keyword>
<evidence type="ECO:0000256" key="3">
    <source>
        <dbReference type="ARBA" id="ARBA00022598"/>
    </source>
</evidence>
<feature type="active site" description="Proton donor" evidence="8">
    <location>
        <position position="37"/>
    </location>
</feature>
<keyword evidence="10" id="KW-1185">Reference proteome</keyword>
<evidence type="ECO:0000313" key="9">
    <source>
        <dbReference type="EMBL" id="MFD2999780.1"/>
    </source>
</evidence>
<proteinExistence type="inferred from homology"/>
<protein>
    <recommendedName>
        <fullName evidence="8">Pantothenate synthetase</fullName>
        <shortName evidence="8">PS</shortName>
        <ecNumber evidence="8">6.3.2.1</ecNumber>
    </recommendedName>
    <alternativeName>
        <fullName evidence="8">Pantoate--beta-alanine ligase</fullName>
    </alternativeName>
    <alternativeName>
        <fullName evidence="8">Pantoate-activating enzyme</fullName>
    </alternativeName>
</protein>
<evidence type="ECO:0000256" key="7">
    <source>
        <dbReference type="ARBA" id="ARBA00048258"/>
    </source>
</evidence>
<dbReference type="InterPro" id="IPR042176">
    <property type="entry name" value="Pantoate_ligase_C"/>
</dbReference>
<dbReference type="HAMAP" id="MF_00158">
    <property type="entry name" value="PanC"/>
    <property type="match status" value="1"/>
</dbReference>
<dbReference type="InterPro" id="IPR014729">
    <property type="entry name" value="Rossmann-like_a/b/a_fold"/>
</dbReference>
<feature type="binding site" evidence="8">
    <location>
        <begin position="30"/>
        <end position="37"/>
    </location>
    <ligand>
        <name>ATP</name>
        <dbReference type="ChEBI" id="CHEBI:30616"/>
    </ligand>
</feature>
<evidence type="ECO:0000256" key="8">
    <source>
        <dbReference type="HAMAP-Rule" id="MF_00158"/>
    </source>
</evidence>
<dbReference type="EMBL" id="JBHUOX010000003">
    <property type="protein sequence ID" value="MFD2999780.1"/>
    <property type="molecule type" value="Genomic_DNA"/>
</dbReference>
<keyword evidence="6 8" id="KW-0067">ATP-binding</keyword>
<dbReference type="GO" id="GO:0004592">
    <property type="term" value="F:pantoate-beta-alanine ligase activity"/>
    <property type="evidence" value="ECO:0007669"/>
    <property type="project" value="UniProtKB-EC"/>
</dbReference>